<dbReference type="Gene3D" id="3.40.250.10">
    <property type="entry name" value="Rhodanese-like domain"/>
    <property type="match status" value="2"/>
</dbReference>
<name>A0AAU7NUL9_9GAMM</name>
<dbReference type="CDD" id="cd01449">
    <property type="entry name" value="TST_Repeat_2"/>
    <property type="match status" value="1"/>
</dbReference>
<sequence>MSYKTIISAQELAQNLDDRNWVIFDCRFSLSDAEAGAQAYRSGHIAGARYVDLNKDLSSAVRDYTGRHPLPDFSQLTAKLGRWGVHNNSQVVTYDDTGGAFAGRLWWLLRCMGHEQVAVLDGGLAQWRKAGHLLTTALPNIEPRHFRVYLDDSQWLSASQIENGLAAANIKLIDARTPERYRGEQEPIDPVAGHVPKALNRPFQLNLDPQGCFLPAAELKRQFRQLIDDFAPSQITHMCGSGVTACHNLLAMEIAGLHGSKLYAGSWSEWIRNQNRAIAAKPQPC</sequence>
<dbReference type="KEGG" id="mech:Q9L42_000430"/>
<feature type="domain" description="Rhodanese" evidence="3">
    <location>
        <begin position="17"/>
        <end position="136"/>
    </location>
</feature>
<dbReference type="InterPro" id="IPR001763">
    <property type="entry name" value="Rhodanese-like_dom"/>
</dbReference>
<dbReference type="SMART" id="SM00450">
    <property type="entry name" value="RHOD"/>
    <property type="match status" value="2"/>
</dbReference>
<accession>A0AAU7NUL9</accession>
<dbReference type="Proteomes" id="UP001225378">
    <property type="component" value="Chromosome"/>
</dbReference>
<dbReference type="InterPro" id="IPR036873">
    <property type="entry name" value="Rhodanese-like_dom_sf"/>
</dbReference>
<evidence type="ECO:0000313" key="4">
    <source>
        <dbReference type="EMBL" id="XBS20628.1"/>
    </source>
</evidence>
<dbReference type="SUPFAM" id="SSF52821">
    <property type="entry name" value="Rhodanese/Cell cycle control phosphatase"/>
    <property type="match status" value="2"/>
</dbReference>
<dbReference type="EC" id="2.8.1.-" evidence="4"/>
<reference evidence="4 5" key="1">
    <citation type="journal article" date="2024" name="Microbiology">
        <title>Methylomarinum rosea sp. nov., a novel halophilic methanotrophic bacterium from the hypersaline Lake Elton.</title>
        <authorList>
            <person name="Suleimanov R.Z."/>
            <person name="Oshkin I.Y."/>
            <person name="Danilova O.V."/>
            <person name="Suzina N.E."/>
            <person name="Dedysh S.N."/>
        </authorList>
    </citation>
    <scope>NUCLEOTIDE SEQUENCE [LARGE SCALE GENOMIC DNA]</scope>
    <source>
        <strain evidence="4 5">Ch1-1</strain>
    </source>
</reference>
<dbReference type="CDD" id="cd01448">
    <property type="entry name" value="TST_Repeat_1"/>
    <property type="match status" value="1"/>
</dbReference>
<dbReference type="AlphaFoldDB" id="A0AAU7NUL9"/>
<dbReference type="EMBL" id="CP157743">
    <property type="protein sequence ID" value="XBS20628.1"/>
    <property type="molecule type" value="Genomic_DNA"/>
</dbReference>
<evidence type="ECO:0000313" key="5">
    <source>
        <dbReference type="Proteomes" id="UP001225378"/>
    </source>
</evidence>
<protein>
    <submittedName>
        <fullName evidence="4">Sulfurtransferase</fullName>
        <ecNumber evidence="4">2.8.1.-</ecNumber>
    </submittedName>
</protein>
<dbReference type="PANTHER" id="PTHR11364:SF27">
    <property type="entry name" value="SULFURTRANSFERASE"/>
    <property type="match status" value="1"/>
</dbReference>
<keyword evidence="5" id="KW-1185">Reference proteome</keyword>
<organism evidence="4 5">
    <name type="scientific">Methylomarinum roseum</name>
    <dbReference type="NCBI Taxonomy" id="3067653"/>
    <lineage>
        <taxon>Bacteria</taxon>
        <taxon>Pseudomonadati</taxon>
        <taxon>Pseudomonadota</taxon>
        <taxon>Gammaproteobacteria</taxon>
        <taxon>Methylococcales</taxon>
        <taxon>Methylococcaceae</taxon>
        <taxon>Methylomarinum</taxon>
    </lineage>
</organism>
<dbReference type="PROSITE" id="PS50206">
    <property type="entry name" value="RHODANESE_3"/>
    <property type="match status" value="2"/>
</dbReference>
<dbReference type="GO" id="GO:0004792">
    <property type="term" value="F:thiosulfate-cyanide sulfurtransferase activity"/>
    <property type="evidence" value="ECO:0007669"/>
    <property type="project" value="TreeGrafter"/>
</dbReference>
<feature type="domain" description="Rhodanese" evidence="3">
    <location>
        <begin position="166"/>
        <end position="279"/>
    </location>
</feature>
<dbReference type="RefSeq" id="WP_305906604.1">
    <property type="nucleotide sequence ID" value="NZ_CP157743.1"/>
</dbReference>
<evidence type="ECO:0000256" key="2">
    <source>
        <dbReference type="ARBA" id="ARBA00022737"/>
    </source>
</evidence>
<keyword evidence="1 4" id="KW-0808">Transferase</keyword>
<evidence type="ECO:0000256" key="1">
    <source>
        <dbReference type="ARBA" id="ARBA00022679"/>
    </source>
</evidence>
<keyword evidence="2" id="KW-0677">Repeat</keyword>
<evidence type="ECO:0000259" key="3">
    <source>
        <dbReference type="PROSITE" id="PS50206"/>
    </source>
</evidence>
<gene>
    <name evidence="4" type="ORF">Q9L42_000430</name>
</gene>
<dbReference type="InterPro" id="IPR045078">
    <property type="entry name" value="TST/MPST-like"/>
</dbReference>
<dbReference type="PANTHER" id="PTHR11364">
    <property type="entry name" value="THIOSULFATE SULFERTANSFERASE"/>
    <property type="match status" value="1"/>
</dbReference>
<dbReference type="FunFam" id="3.40.250.10:FF:000035">
    <property type="entry name" value="Thiosulfate sulfurtransferase"/>
    <property type="match status" value="1"/>
</dbReference>
<dbReference type="Pfam" id="PF00581">
    <property type="entry name" value="Rhodanese"/>
    <property type="match status" value="2"/>
</dbReference>
<proteinExistence type="predicted"/>